<evidence type="ECO:0000256" key="1">
    <source>
        <dbReference type="ARBA" id="ARBA00022676"/>
    </source>
</evidence>
<evidence type="ECO:0000256" key="2">
    <source>
        <dbReference type="ARBA" id="ARBA00022679"/>
    </source>
</evidence>
<dbReference type="CDD" id="cd06223">
    <property type="entry name" value="PRTases_typeI"/>
    <property type="match status" value="1"/>
</dbReference>
<dbReference type="eggNOG" id="ENOG502QRN9">
    <property type="taxonomic scope" value="Eukaryota"/>
</dbReference>
<dbReference type="FunCoup" id="Q6CU95">
    <property type="interactions" value="126"/>
</dbReference>
<evidence type="ECO:0000259" key="3">
    <source>
        <dbReference type="Pfam" id="PF00156"/>
    </source>
</evidence>
<organism evidence="4 5">
    <name type="scientific">Kluyveromyces lactis (strain ATCC 8585 / CBS 2359 / DSM 70799 / NBRC 1267 / NRRL Y-1140 / WM37)</name>
    <name type="common">Yeast</name>
    <name type="synonym">Candida sphaerica</name>
    <dbReference type="NCBI Taxonomy" id="284590"/>
    <lineage>
        <taxon>Eukaryota</taxon>
        <taxon>Fungi</taxon>
        <taxon>Dikarya</taxon>
        <taxon>Ascomycota</taxon>
        <taxon>Saccharomycotina</taxon>
        <taxon>Saccharomycetes</taxon>
        <taxon>Saccharomycetales</taxon>
        <taxon>Saccharomycetaceae</taxon>
        <taxon>Kluyveromyces</taxon>
    </lineage>
</organism>
<keyword evidence="1" id="KW-0328">Glycosyltransferase</keyword>
<dbReference type="PANTHER" id="PTHR43363:SF1">
    <property type="entry name" value="HYPOXANTHINE-GUANINE PHOSPHORIBOSYLTRANSFERASE"/>
    <property type="match status" value="1"/>
</dbReference>
<dbReference type="InterPro" id="IPR000836">
    <property type="entry name" value="PRTase_dom"/>
</dbReference>
<dbReference type="PaxDb" id="284590-Q6CU95"/>
<evidence type="ECO:0000313" key="4">
    <source>
        <dbReference type="EMBL" id="CAH01345.1"/>
    </source>
</evidence>
<feature type="domain" description="Phosphoribosyltransferase" evidence="3">
    <location>
        <begin position="14"/>
        <end position="128"/>
    </location>
</feature>
<evidence type="ECO:0000313" key="5">
    <source>
        <dbReference type="Proteomes" id="UP000000598"/>
    </source>
</evidence>
<dbReference type="GO" id="GO:0032263">
    <property type="term" value="P:GMP salvage"/>
    <property type="evidence" value="ECO:0007669"/>
    <property type="project" value="TreeGrafter"/>
</dbReference>
<accession>Q6CU95</accession>
<dbReference type="AlphaFoldDB" id="Q6CU95"/>
<dbReference type="PANTHER" id="PTHR43363">
    <property type="entry name" value="HYPOXANTHINE PHOSPHORIBOSYLTRANSFERASE"/>
    <property type="match status" value="1"/>
</dbReference>
<keyword evidence="2" id="KW-0808">Transferase</keyword>
<dbReference type="KEGG" id="kla:KLLA0_C06655g"/>
<keyword evidence="5" id="KW-1185">Reference proteome</keyword>
<dbReference type="STRING" id="284590.Q6CU95"/>
<dbReference type="FunFam" id="3.40.50.2020:FF:000033">
    <property type="entry name" value="Xanthine phosphoribosyltransferase 1"/>
    <property type="match status" value="1"/>
</dbReference>
<dbReference type="InParanoid" id="Q6CU95"/>
<dbReference type="SUPFAM" id="SSF53271">
    <property type="entry name" value="PRTase-like"/>
    <property type="match status" value="1"/>
</dbReference>
<dbReference type="GO" id="GO:0004422">
    <property type="term" value="F:hypoxanthine phosphoribosyltransferase activity"/>
    <property type="evidence" value="ECO:0007669"/>
    <property type="project" value="TreeGrafter"/>
</dbReference>
<name>Q6CU95_KLULA</name>
<dbReference type="GO" id="GO:0005737">
    <property type="term" value="C:cytoplasm"/>
    <property type="evidence" value="ECO:0007669"/>
    <property type="project" value="TreeGrafter"/>
</dbReference>
<dbReference type="Gene3D" id="3.40.50.2020">
    <property type="match status" value="1"/>
</dbReference>
<sequence length="215" mass="24761">MSSDDKQYISYNNVHQLCQESAERIKKFKPDIIIAIGGGGFIPARILRTFLKEPGIPTIRIFAIILSLYEDLFTVGSEQEAVGVTVQRTQWIDYEQCKLDLVGKNVLIVDEVDDTRTTLHYALHELEKDAEQQAKAKNIDLDKQPEMRTKFGIFVLHDKVKPKKADLPEEIVNDEDRYIAGRKVPDKWYAYPWESTDIVYHTKMAMEQGNDVFLP</sequence>
<protein>
    <submittedName>
        <fullName evidence="4">KLLA0C06655p</fullName>
    </submittedName>
</protein>
<dbReference type="Proteomes" id="UP000000598">
    <property type="component" value="Chromosome C"/>
</dbReference>
<dbReference type="GO" id="GO:0032265">
    <property type="term" value="P:XMP salvage"/>
    <property type="evidence" value="ECO:0007669"/>
    <property type="project" value="TreeGrafter"/>
</dbReference>
<dbReference type="InterPro" id="IPR029057">
    <property type="entry name" value="PRTase-like"/>
</dbReference>
<dbReference type="GO" id="GO:0032264">
    <property type="term" value="P:IMP salvage"/>
    <property type="evidence" value="ECO:0007669"/>
    <property type="project" value="TreeGrafter"/>
</dbReference>
<proteinExistence type="predicted"/>
<reference evidence="4 5" key="1">
    <citation type="journal article" date="2004" name="Nature">
        <title>Genome evolution in yeasts.</title>
        <authorList>
            <consortium name="Genolevures"/>
            <person name="Dujon B."/>
            <person name="Sherman D."/>
            <person name="Fischer G."/>
            <person name="Durrens P."/>
            <person name="Casaregola S."/>
            <person name="Lafontaine I."/>
            <person name="de Montigny J."/>
            <person name="Marck C."/>
            <person name="Neuveglise C."/>
            <person name="Talla E."/>
            <person name="Goffard N."/>
            <person name="Frangeul L."/>
            <person name="Aigle M."/>
            <person name="Anthouard V."/>
            <person name="Babour A."/>
            <person name="Barbe V."/>
            <person name="Barnay S."/>
            <person name="Blanchin S."/>
            <person name="Beckerich J.M."/>
            <person name="Beyne E."/>
            <person name="Bleykasten C."/>
            <person name="Boisrame A."/>
            <person name="Boyer J."/>
            <person name="Cattolico L."/>
            <person name="Confanioleri F."/>
            <person name="de Daruvar A."/>
            <person name="Despons L."/>
            <person name="Fabre E."/>
            <person name="Fairhead C."/>
            <person name="Ferry-Dumazet H."/>
            <person name="Groppi A."/>
            <person name="Hantraye F."/>
            <person name="Hennequin C."/>
            <person name="Jauniaux N."/>
            <person name="Joyet P."/>
            <person name="Kachouri R."/>
            <person name="Kerrest A."/>
            <person name="Koszul R."/>
            <person name="Lemaire M."/>
            <person name="Lesur I."/>
            <person name="Ma L."/>
            <person name="Muller H."/>
            <person name="Nicaud J.M."/>
            <person name="Nikolski M."/>
            <person name="Oztas S."/>
            <person name="Ozier-Kalogeropoulos O."/>
            <person name="Pellenz S."/>
            <person name="Potier S."/>
            <person name="Richard G.F."/>
            <person name="Straub M.L."/>
            <person name="Suleau A."/>
            <person name="Swennene D."/>
            <person name="Tekaia F."/>
            <person name="Wesolowski-Louvel M."/>
            <person name="Westhof E."/>
            <person name="Wirth B."/>
            <person name="Zeniou-Meyer M."/>
            <person name="Zivanovic I."/>
            <person name="Bolotin-Fukuhara M."/>
            <person name="Thierry A."/>
            <person name="Bouchier C."/>
            <person name="Caudron B."/>
            <person name="Scarpelli C."/>
            <person name="Gaillardin C."/>
            <person name="Weissenbach J."/>
            <person name="Wincker P."/>
            <person name="Souciet J.L."/>
        </authorList>
    </citation>
    <scope>NUCLEOTIDE SEQUENCE [LARGE SCALE GENOMIC DNA]</scope>
    <source>
        <strain evidence="5">ATCC 8585 / CBS 2359 / DSM 70799 / NBRC 1267 / NRRL Y-1140 / WM37</strain>
    </source>
</reference>
<dbReference type="GO" id="GO:0046100">
    <property type="term" value="P:hypoxanthine metabolic process"/>
    <property type="evidence" value="ECO:0007669"/>
    <property type="project" value="TreeGrafter"/>
</dbReference>
<dbReference type="EMBL" id="CR382123">
    <property type="protein sequence ID" value="CAH01345.1"/>
    <property type="molecule type" value="Genomic_DNA"/>
</dbReference>
<dbReference type="Pfam" id="PF00156">
    <property type="entry name" value="Pribosyltran"/>
    <property type="match status" value="1"/>
</dbReference>
<dbReference type="HOGENOM" id="CLU_092544_0_0_1"/>
<dbReference type="OMA" id="IMKTGNY"/>
<gene>
    <name evidence="4" type="ORF">KLLA0_C06655g</name>
</gene>